<feature type="compositionally biased region" description="Polar residues" evidence="3">
    <location>
        <begin position="113"/>
        <end position="123"/>
    </location>
</feature>
<organism evidence="5 6">
    <name type="scientific">Candidula unifasciata</name>
    <dbReference type="NCBI Taxonomy" id="100452"/>
    <lineage>
        <taxon>Eukaryota</taxon>
        <taxon>Metazoa</taxon>
        <taxon>Spiralia</taxon>
        <taxon>Lophotrochozoa</taxon>
        <taxon>Mollusca</taxon>
        <taxon>Gastropoda</taxon>
        <taxon>Heterobranchia</taxon>
        <taxon>Euthyneura</taxon>
        <taxon>Panpulmonata</taxon>
        <taxon>Eupulmonata</taxon>
        <taxon>Stylommatophora</taxon>
        <taxon>Helicina</taxon>
        <taxon>Helicoidea</taxon>
        <taxon>Geomitridae</taxon>
        <taxon>Candidula</taxon>
    </lineage>
</organism>
<dbReference type="GO" id="GO:0071204">
    <property type="term" value="C:histone pre-mRNA 3'end processing complex"/>
    <property type="evidence" value="ECO:0007669"/>
    <property type="project" value="TreeGrafter"/>
</dbReference>
<evidence type="ECO:0000259" key="4">
    <source>
        <dbReference type="Pfam" id="PF15247"/>
    </source>
</evidence>
<dbReference type="GO" id="GO:0006398">
    <property type="term" value="P:mRNA 3'-end processing by stem-loop binding and cleavage"/>
    <property type="evidence" value="ECO:0007669"/>
    <property type="project" value="TreeGrafter"/>
</dbReference>
<keyword evidence="6" id="KW-1185">Reference proteome</keyword>
<feature type="compositionally biased region" description="Polar residues" evidence="3">
    <location>
        <begin position="1"/>
        <end position="13"/>
    </location>
</feature>
<reference evidence="5" key="1">
    <citation type="submission" date="2021-04" db="EMBL/GenBank/DDBJ databases">
        <authorList>
            <consortium name="Molecular Ecology Group"/>
        </authorList>
    </citation>
    <scope>NUCLEOTIDE SEQUENCE</scope>
</reference>
<feature type="region of interest" description="Disordered" evidence="3">
    <location>
        <begin position="175"/>
        <end position="274"/>
    </location>
</feature>
<feature type="compositionally biased region" description="Basic and acidic residues" evidence="3">
    <location>
        <begin position="124"/>
        <end position="133"/>
    </location>
</feature>
<feature type="compositionally biased region" description="Basic and acidic residues" evidence="3">
    <location>
        <begin position="96"/>
        <end position="111"/>
    </location>
</feature>
<gene>
    <name evidence="5" type="ORF">CUNI_LOCUS5823</name>
</gene>
<dbReference type="EMBL" id="CAJHNH020000868">
    <property type="protein sequence ID" value="CAG5120265.1"/>
    <property type="molecule type" value="Genomic_DNA"/>
</dbReference>
<evidence type="ECO:0000256" key="1">
    <source>
        <dbReference type="ARBA" id="ARBA00006151"/>
    </source>
</evidence>
<dbReference type="AlphaFoldDB" id="A0A8S3YX82"/>
<dbReference type="Proteomes" id="UP000678393">
    <property type="component" value="Unassembled WGS sequence"/>
</dbReference>
<dbReference type="PANTHER" id="PTHR17408">
    <property type="entry name" value="HISTONE RNA HAIRPIN-BINDING PROTEIN"/>
    <property type="match status" value="1"/>
</dbReference>
<sequence length="420" mass="47910">MAETMVTNSSSWAELTESMEIDSDLPSECGAVETAEKKPDKTEIKPVICKQIPDNDLRKKLNKNRGLENEDELQATTSKSKNRASSVGGKYTRVRPPNDLRMKLNRNRGEPVSDTSEPQQGRHSPSDRSKYTERQGGLSPLRSPINRSKQKTIFDIDNSRNFRFTKNRVATSQVASALDDGENRGGHKCMRSPPRSEKHKYLVKSQGIDTTPSREESGCKTSLSDCNRETPGHSVTPEQISRHSWSRRKLLLPSENNGPEDRPAERVPEAKEDDELKLARREKDIFYGKNTDAYRLYIDEVPVKERVWKVHPRTPDKFRKCSRRSWDTQVKIWKRRLHVMAAELQKDRDIICACLRPQHLSSCVVFSFLSVSSRSDILQETHLEVKGSSSESKTDDEDFLDILDDDTVELLDNTLLIKDA</sequence>
<dbReference type="InterPro" id="IPR038294">
    <property type="entry name" value="SLBP_RNA_bind_sf"/>
</dbReference>
<evidence type="ECO:0000256" key="2">
    <source>
        <dbReference type="ARBA" id="ARBA00022884"/>
    </source>
</evidence>
<name>A0A8S3YX82_9EUPU</name>
<dbReference type="PANTHER" id="PTHR17408:SF0">
    <property type="entry name" value="HISTONE RNA HAIRPIN-BINDING PROTEIN"/>
    <property type="match status" value="1"/>
</dbReference>
<dbReference type="GO" id="GO:0005737">
    <property type="term" value="C:cytoplasm"/>
    <property type="evidence" value="ECO:0007669"/>
    <property type="project" value="TreeGrafter"/>
</dbReference>
<dbReference type="GO" id="GO:0003729">
    <property type="term" value="F:mRNA binding"/>
    <property type="evidence" value="ECO:0007669"/>
    <property type="project" value="InterPro"/>
</dbReference>
<dbReference type="OrthoDB" id="265795at2759"/>
<comment type="caution">
    <text evidence="5">The sequence shown here is derived from an EMBL/GenBank/DDBJ whole genome shotgun (WGS) entry which is preliminary data.</text>
</comment>
<feature type="domain" description="Histone RNA hairpin-binding protein RNA-binding" evidence="4">
    <location>
        <begin position="274"/>
        <end position="338"/>
    </location>
</feature>
<feature type="region of interest" description="Disordered" evidence="3">
    <location>
        <begin position="1"/>
        <end position="150"/>
    </location>
</feature>
<evidence type="ECO:0000313" key="5">
    <source>
        <dbReference type="EMBL" id="CAG5120265.1"/>
    </source>
</evidence>
<feature type="compositionally biased region" description="Polar residues" evidence="3">
    <location>
        <begin position="74"/>
        <end position="85"/>
    </location>
</feature>
<protein>
    <recommendedName>
        <fullName evidence="4">Histone RNA hairpin-binding protein RNA-binding domain-containing protein</fullName>
    </recommendedName>
</protein>
<evidence type="ECO:0000313" key="6">
    <source>
        <dbReference type="Proteomes" id="UP000678393"/>
    </source>
</evidence>
<dbReference type="GO" id="GO:0071207">
    <property type="term" value="F:histone pre-mRNA stem-loop binding"/>
    <property type="evidence" value="ECO:0007669"/>
    <property type="project" value="TreeGrafter"/>
</dbReference>
<dbReference type="GO" id="GO:0051028">
    <property type="term" value="P:mRNA transport"/>
    <property type="evidence" value="ECO:0007669"/>
    <property type="project" value="TreeGrafter"/>
</dbReference>
<dbReference type="Gene3D" id="1.10.8.1120">
    <property type="entry name" value="Histone RNA hairpin-binding protein RNA-binding domain"/>
    <property type="match status" value="1"/>
</dbReference>
<dbReference type="Pfam" id="PF15247">
    <property type="entry name" value="SLBP_RNA_bind"/>
    <property type="match status" value="1"/>
</dbReference>
<dbReference type="FunFam" id="1.10.8.1120:FF:000001">
    <property type="entry name" value="Histone RNA hairpin-binding protein-like"/>
    <property type="match status" value="1"/>
</dbReference>
<feature type="compositionally biased region" description="Basic and acidic residues" evidence="3">
    <location>
        <begin position="259"/>
        <end position="274"/>
    </location>
</feature>
<accession>A0A8S3YX82</accession>
<feature type="compositionally biased region" description="Basic and acidic residues" evidence="3">
    <location>
        <begin position="34"/>
        <end position="44"/>
    </location>
</feature>
<keyword evidence="2" id="KW-0694">RNA-binding</keyword>
<proteinExistence type="inferred from homology"/>
<dbReference type="InterPro" id="IPR026502">
    <property type="entry name" value="SLBP1/SLBP2"/>
</dbReference>
<dbReference type="InterPro" id="IPR029344">
    <property type="entry name" value="SLBP_RNA_bind"/>
</dbReference>
<evidence type="ECO:0000256" key="3">
    <source>
        <dbReference type="SAM" id="MobiDB-lite"/>
    </source>
</evidence>
<comment type="similarity">
    <text evidence="1">Belongs to the SLBP family.</text>
</comment>